<organism evidence="5 6">
    <name type="scientific">Nakamurella flavida</name>
    <dbReference type="NCBI Taxonomy" id="363630"/>
    <lineage>
        <taxon>Bacteria</taxon>
        <taxon>Bacillati</taxon>
        <taxon>Actinomycetota</taxon>
        <taxon>Actinomycetes</taxon>
        <taxon>Nakamurellales</taxon>
        <taxon>Nakamurellaceae</taxon>
        <taxon>Nakamurella</taxon>
    </lineage>
</organism>
<gene>
    <name evidence="5" type="ORF">JL107_08575</name>
</gene>
<keyword evidence="2" id="KW-0812">Transmembrane</keyword>
<dbReference type="EMBL" id="JAERWL010000008">
    <property type="protein sequence ID" value="MBM9476493.1"/>
    <property type="molecule type" value="Genomic_DNA"/>
</dbReference>
<protein>
    <submittedName>
        <fullName evidence="5">VWA domain-containing protein</fullName>
    </submittedName>
</protein>
<dbReference type="CDD" id="cd00198">
    <property type="entry name" value="vWFA"/>
    <property type="match status" value="1"/>
</dbReference>
<proteinExistence type="predicted"/>
<keyword evidence="2" id="KW-0472">Membrane</keyword>
<dbReference type="InterPro" id="IPR036465">
    <property type="entry name" value="vWFA_dom_sf"/>
</dbReference>
<evidence type="ECO:0000256" key="3">
    <source>
        <dbReference type="SAM" id="SignalP"/>
    </source>
</evidence>
<evidence type="ECO:0000256" key="1">
    <source>
        <dbReference type="SAM" id="MobiDB-lite"/>
    </source>
</evidence>
<dbReference type="RefSeq" id="WP_205256610.1">
    <property type="nucleotide sequence ID" value="NZ_BAAAPV010000004.1"/>
</dbReference>
<evidence type="ECO:0000259" key="4">
    <source>
        <dbReference type="PROSITE" id="PS50234"/>
    </source>
</evidence>
<feature type="region of interest" description="Disordered" evidence="1">
    <location>
        <begin position="872"/>
        <end position="973"/>
    </location>
</feature>
<evidence type="ECO:0000313" key="6">
    <source>
        <dbReference type="Proteomes" id="UP000663801"/>
    </source>
</evidence>
<evidence type="ECO:0000256" key="2">
    <source>
        <dbReference type="SAM" id="Phobius"/>
    </source>
</evidence>
<dbReference type="Proteomes" id="UP000663801">
    <property type="component" value="Unassembled WGS sequence"/>
</dbReference>
<accession>A0A938YKR5</accession>
<keyword evidence="2" id="KW-1133">Transmembrane helix</keyword>
<dbReference type="AlphaFoldDB" id="A0A938YKR5"/>
<evidence type="ECO:0000313" key="5">
    <source>
        <dbReference type="EMBL" id="MBM9476493.1"/>
    </source>
</evidence>
<name>A0A938YKR5_9ACTN</name>
<feature type="compositionally biased region" description="Gly residues" evidence="1">
    <location>
        <begin position="908"/>
        <end position="917"/>
    </location>
</feature>
<feature type="signal peptide" evidence="3">
    <location>
        <begin position="1"/>
        <end position="26"/>
    </location>
</feature>
<reference evidence="5" key="1">
    <citation type="submission" date="2021-01" db="EMBL/GenBank/DDBJ databases">
        <title>KCTC 19127 draft genome.</title>
        <authorList>
            <person name="An D."/>
        </authorList>
    </citation>
    <scope>NUCLEOTIDE SEQUENCE</scope>
    <source>
        <strain evidence="5">KCTC 19127</strain>
    </source>
</reference>
<keyword evidence="3" id="KW-0732">Signal</keyword>
<feature type="chain" id="PRO_5038526393" evidence="3">
    <location>
        <begin position="27"/>
        <end position="973"/>
    </location>
</feature>
<dbReference type="SMART" id="SM00327">
    <property type="entry name" value="VWA"/>
    <property type="match status" value="1"/>
</dbReference>
<feature type="transmembrane region" description="Helical" evidence="2">
    <location>
        <begin position="690"/>
        <end position="709"/>
    </location>
</feature>
<feature type="compositionally biased region" description="Low complexity" evidence="1">
    <location>
        <begin position="874"/>
        <end position="900"/>
    </location>
</feature>
<feature type="compositionally biased region" description="Pro residues" evidence="1">
    <location>
        <begin position="963"/>
        <end position="973"/>
    </location>
</feature>
<keyword evidence="6" id="KW-1185">Reference proteome</keyword>
<feature type="compositionally biased region" description="Low complexity" evidence="1">
    <location>
        <begin position="929"/>
        <end position="949"/>
    </location>
</feature>
<feature type="domain" description="VWFA" evidence="4">
    <location>
        <begin position="69"/>
        <end position="310"/>
    </location>
</feature>
<comment type="caution">
    <text evidence="5">The sequence shown here is derived from an EMBL/GenBank/DDBJ whole genome shotgun (WGS) entry which is preliminary data.</text>
</comment>
<dbReference type="PROSITE" id="PS50234">
    <property type="entry name" value="VWFA"/>
    <property type="match status" value="1"/>
</dbReference>
<dbReference type="Gene3D" id="3.40.50.410">
    <property type="entry name" value="von Willebrand factor, type A domain"/>
    <property type="match status" value="1"/>
</dbReference>
<dbReference type="SUPFAM" id="SSF53300">
    <property type="entry name" value="vWA-like"/>
    <property type="match status" value="1"/>
</dbReference>
<sequence length="973" mass="98278">MPRVLARLTTAVASAALLFAALPATALPATALPADAHGRLPAVGSRAAADPSTVLGNLSACLAERKAGDLVLLIDTSGSLGGEGGTDTTGVRVDAAQSLLTRLAATFTTSGAAVDVAVAGFDDDVTSVVDFTPLTEANLPTLDAAVEGFTLLDRGSETDYWSALTWLNRTFQARSTPDAVSDCRFAVWFSDGMFTISARDGSDLGRLDPPTGQTKDVPGFENVPLTSESVADEVRAVATAELCRPGGVADQMRLDGITMIAVGLGGDASQFDFMKRYAENPTGDCGEQPAAGLFVPAGSVGALFLTLDRLGQLGGGTGPLEPRQVCELTTCAEGRYPFALDNTLGTVHLAAVVSDEVGSLLASSDLQVELVPPDGGDPLVISGQGGAGTGTAAGAVATATYRWFQGGGLTIDLDRNVDQSWAGEWSLTFIDTTGTHPDAVSQVQITLASDFQIVPTVESAKTPWQAGVDGSVEFLPQRLDGSSAPLDALPAGLTTEATLTLPGSDGEVVPIEVGFDGPVSVPLPRDVPIGTATVQVSLVITLAGEQLAPVVRQASVEIIPPFGSPVIPASQLVDFGAIEGLAQAAGTLTVTGADNGDGCVRVGATDLQVNPPSVDTATITGADPTCIVVPAGRTVQVPVTLALGAEGNGALQGTVDVEVSPADDPSVVSTSTVAFRAELTRTPQAAVKTAVLIGVLLLGLLIPLLIALLGRRATARFPTGQDVALSAVPIDVRIGPRGLTTPDGRALAVPADGWQPVPPPGAGRRTLLVGGLVLRARAGWKLTEPGHAQLDGPEVIGTGSLAPHHDPAGRPRMPLAVQGTWLVTVPRTLGASPLPDVPARLLLVVDTAADEPARATLLADAVRDAPGLLQDARTAASAGSAPDPGAGGPPSDTSSGAPAGTRPSDGWSGRGTNGWGGASSTPSGQPADPGVWPGSGSGSAPSGWPSAPGSVGGLRPGATQPGWGPPPRQDGWS</sequence>
<dbReference type="InterPro" id="IPR002035">
    <property type="entry name" value="VWF_A"/>
</dbReference>